<evidence type="ECO:0000256" key="6">
    <source>
        <dbReference type="SAM" id="Phobius"/>
    </source>
</evidence>
<feature type="domain" description="MARVEL" evidence="7">
    <location>
        <begin position="28"/>
        <end position="171"/>
    </location>
</feature>
<keyword evidence="4 5" id="KW-0472">Membrane</keyword>
<dbReference type="GO" id="GO:0016020">
    <property type="term" value="C:membrane"/>
    <property type="evidence" value="ECO:0007669"/>
    <property type="project" value="UniProtKB-SubCell"/>
</dbReference>
<gene>
    <name evidence="8" type="ORF">NEZAVI_LOCUS13093</name>
</gene>
<sequence length="176" mass="19026">MNVPVRRTKVASSSGIGCGCCKCLHLGFLHSSHGMFKIIEMILGGLCQTMLMNFGPAQAQLIGMSFYSLLSANAAATSGVTLLLTCYVISENTYHLIKTSIFEIVFNLSAAFSYLSASTCLAVAVNVYLYPVYLVTMGFISYPAMIAAYTIGFALGITHAVDAYHAYRHYKGFPTN</sequence>
<evidence type="ECO:0000256" key="2">
    <source>
        <dbReference type="ARBA" id="ARBA00022692"/>
    </source>
</evidence>
<accession>A0A9P0MRQ1</accession>
<dbReference type="PROSITE" id="PS51225">
    <property type="entry name" value="MARVEL"/>
    <property type="match status" value="1"/>
</dbReference>
<dbReference type="AlphaFoldDB" id="A0A9P0MRQ1"/>
<feature type="transmembrane region" description="Helical" evidence="6">
    <location>
        <begin position="140"/>
        <end position="161"/>
    </location>
</feature>
<feature type="transmembrane region" description="Helical" evidence="6">
    <location>
        <begin position="101"/>
        <end position="128"/>
    </location>
</feature>
<evidence type="ECO:0000313" key="9">
    <source>
        <dbReference type="Proteomes" id="UP001152798"/>
    </source>
</evidence>
<dbReference type="InterPro" id="IPR008253">
    <property type="entry name" value="Marvel"/>
</dbReference>
<protein>
    <recommendedName>
        <fullName evidence="7">MARVEL domain-containing protein</fullName>
    </recommendedName>
</protein>
<evidence type="ECO:0000313" key="8">
    <source>
        <dbReference type="EMBL" id="CAH1404738.1"/>
    </source>
</evidence>
<organism evidence="8 9">
    <name type="scientific">Nezara viridula</name>
    <name type="common">Southern green stink bug</name>
    <name type="synonym">Cimex viridulus</name>
    <dbReference type="NCBI Taxonomy" id="85310"/>
    <lineage>
        <taxon>Eukaryota</taxon>
        <taxon>Metazoa</taxon>
        <taxon>Ecdysozoa</taxon>
        <taxon>Arthropoda</taxon>
        <taxon>Hexapoda</taxon>
        <taxon>Insecta</taxon>
        <taxon>Pterygota</taxon>
        <taxon>Neoptera</taxon>
        <taxon>Paraneoptera</taxon>
        <taxon>Hemiptera</taxon>
        <taxon>Heteroptera</taxon>
        <taxon>Panheteroptera</taxon>
        <taxon>Pentatomomorpha</taxon>
        <taxon>Pentatomoidea</taxon>
        <taxon>Pentatomidae</taxon>
        <taxon>Pentatominae</taxon>
        <taxon>Nezara</taxon>
    </lineage>
</organism>
<evidence type="ECO:0000256" key="4">
    <source>
        <dbReference type="ARBA" id="ARBA00023136"/>
    </source>
</evidence>
<dbReference type="PROSITE" id="PS51257">
    <property type="entry name" value="PROKAR_LIPOPROTEIN"/>
    <property type="match status" value="1"/>
</dbReference>
<reference evidence="8" key="1">
    <citation type="submission" date="2022-01" db="EMBL/GenBank/DDBJ databases">
        <authorList>
            <person name="King R."/>
        </authorList>
    </citation>
    <scope>NUCLEOTIDE SEQUENCE</scope>
</reference>
<keyword evidence="3 6" id="KW-1133">Transmembrane helix</keyword>
<dbReference type="OrthoDB" id="10044855at2759"/>
<dbReference type="Proteomes" id="UP001152798">
    <property type="component" value="Chromosome 6"/>
</dbReference>
<keyword evidence="2 5" id="KW-0812">Transmembrane</keyword>
<proteinExistence type="predicted"/>
<keyword evidence="9" id="KW-1185">Reference proteome</keyword>
<feature type="transmembrane region" description="Helical" evidence="6">
    <location>
        <begin position="66"/>
        <end position="89"/>
    </location>
</feature>
<evidence type="ECO:0000256" key="3">
    <source>
        <dbReference type="ARBA" id="ARBA00022989"/>
    </source>
</evidence>
<name>A0A9P0MRQ1_NEZVI</name>
<evidence type="ECO:0000256" key="5">
    <source>
        <dbReference type="PROSITE-ProRule" id="PRU00581"/>
    </source>
</evidence>
<evidence type="ECO:0000256" key="1">
    <source>
        <dbReference type="ARBA" id="ARBA00004141"/>
    </source>
</evidence>
<dbReference type="EMBL" id="OV725082">
    <property type="protein sequence ID" value="CAH1404738.1"/>
    <property type="molecule type" value="Genomic_DNA"/>
</dbReference>
<evidence type="ECO:0000259" key="7">
    <source>
        <dbReference type="PROSITE" id="PS51225"/>
    </source>
</evidence>
<comment type="subcellular location">
    <subcellularLocation>
        <location evidence="1">Membrane</location>
        <topology evidence="1">Multi-pass membrane protein</topology>
    </subcellularLocation>
</comment>